<dbReference type="SMART" id="SM00112">
    <property type="entry name" value="CA"/>
    <property type="match status" value="3"/>
</dbReference>
<keyword evidence="6" id="KW-0472">Membrane</keyword>
<dbReference type="InterPro" id="IPR020894">
    <property type="entry name" value="Cadherin_CS"/>
</dbReference>
<dbReference type="InterPro" id="IPR015919">
    <property type="entry name" value="Cadherin-like_sf"/>
</dbReference>
<dbReference type="PROSITE" id="PS00232">
    <property type="entry name" value="CADHERIN_1"/>
    <property type="match status" value="2"/>
</dbReference>
<feature type="non-terminal residue" evidence="9">
    <location>
        <position position="1"/>
    </location>
</feature>
<dbReference type="Proteomes" id="UP001634394">
    <property type="component" value="Unassembled WGS sequence"/>
</dbReference>
<feature type="domain" description="Cadherin" evidence="8">
    <location>
        <begin position="23"/>
        <end position="121"/>
    </location>
</feature>
<comment type="caution">
    <text evidence="9">The sequence shown here is derived from an EMBL/GenBank/DDBJ whole genome shotgun (WGS) entry which is preliminary data.</text>
</comment>
<dbReference type="GO" id="GO:0005509">
    <property type="term" value="F:calcium ion binding"/>
    <property type="evidence" value="ECO:0007669"/>
    <property type="project" value="UniProtKB-UniRule"/>
</dbReference>
<dbReference type="PROSITE" id="PS50268">
    <property type="entry name" value="CADHERIN_2"/>
    <property type="match status" value="2"/>
</dbReference>
<dbReference type="SUPFAM" id="SSF49313">
    <property type="entry name" value="Cadherin-like"/>
    <property type="match status" value="3"/>
</dbReference>
<evidence type="ECO:0000313" key="9">
    <source>
        <dbReference type="EMBL" id="KAL3876793.1"/>
    </source>
</evidence>
<accession>A0ABD3WVX5</accession>
<keyword evidence="5" id="KW-1133">Transmembrane helix</keyword>
<dbReference type="CDD" id="cd11304">
    <property type="entry name" value="Cadherin_repeat"/>
    <property type="match status" value="3"/>
</dbReference>
<evidence type="ECO:0000256" key="7">
    <source>
        <dbReference type="PROSITE-ProRule" id="PRU00043"/>
    </source>
</evidence>
<dbReference type="AlphaFoldDB" id="A0ABD3WVX5"/>
<feature type="domain" description="Cadherin" evidence="8">
    <location>
        <begin position="122"/>
        <end position="226"/>
    </location>
</feature>
<keyword evidence="2" id="KW-0812">Transmembrane</keyword>
<evidence type="ECO:0000313" key="10">
    <source>
        <dbReference type="Proteomes" id="UP001634394"/>
    </source>
</evidence>
<dbReference type="PANTHER" id="PTHR24026:SF126">
    <property type="entry name" value="PROTOCADHERIN FAT 4"/>
    <property type="match status" value="1"/>
</dbReference>
<proteinExistence type="predicted"/>
<dbReference type="FunFam" id="2.60.40.60:FF:000020">
    <property type="entry name" value="Dachsous cadherin-related 1b"/>
    <property type="match status" value="1"/>
</dbReference>
<organism evidence="9 10">
    <name type="scientific">Sinanodonta woodiana</name>
    <name type="common">Chinese pond mussel</name>
    <name type="synonym">Anodonta woodiana</name>
    <dbReference type="NCBI Taxonomy" id="1069815"/>
    <lineage>
        <taxon>Eukaryota</taxon>
        <taxon>Metazoa</taxon>
        <taxon>Spiralia</taxon>
        <taxon>Lophotrochozoa</taxon>
        <taxon>Mollusca</taxon>
        <taxon>Bivalvia</taxon>
        <taxon>Autobranchia</taxon>
        <taxon>Heteroconchia</taxon>
        <taxon>Palaeoheterodonta</taxon>
        <taxon>Unionida</taxon>
        <taxon>Unionoidea</taxon>
        <taxon>Unionidae</taxon>
        <taxon>Unioninae</taxon>
        <taxon>Sinanodonta</taxon>
    </lineage>
</organism>
<dbReference type="Gene3D" id="2.60.40.60">
    <property type="entry name" value="Cadherins"/>
    <property type="match status" value="3"/>
</dbReference>
<evidence type="ECO:0000259" key="8">
    <source>
        <dbReference type="PROSITE" id="PS50268"/>
    </source>
</evidence>
<dbReference type="Pfam" id="PF00028">
    <property type="entry name" value="Cadherin"/>
    <property type="match status" value="2"/>
</dbReference>
<comment type="subcellular location">
    <subcellularLocation>
        <location evidence="1">Membrane</location>
    </subcellularLocation>
</comment>
<evidence type="ECO:0000256" key="4">
    <source>
        <dbReference type="ARBA" id="ARBA00022837"/>
    </source>
</evidence>
<protein>
    <recommendedName>
        <fullName evidence="8">Cadherin domain-containing protein</fullName>
    </recommendedName>
</protein>
<gene>
    <name evidence="9" type="ORF">ACJMK2_034587</name>
</gene>
<dbReference type="GO" id="GO:0007155">
    <property type="term" value="P:cell adhesion"/>
    <property type="evidence" value="ECO:0007669"/>
    <property type="project" value="UniProtKB-KW"/>
</dbReference>
<dbReference type="GO" id="GO:0005886">
    <property type="term" value="C:plasma membrane"/>
    <property type="evidence" value="ECO:0007669"/>
    <property type="project" value="UniProtKB-SubCell"/>
</dbReference>
<evidence type="ECO:0000256" key="5">
    <source>
        <dbReference type="ARBA" id="ARBA00022989"/>
    </source>
</evidence>
<evidence type="ECO:0000256" key="2">
    <source>
        <dbReference type="ARBA" id="ARBA00022692"/>
    </source>
</evidence>
<sequence>STVCEIFITVTDVNMFSPEIFHPSNGLQVNITEGAAPLSILLQVNASDKDPNDTLTYTIDGDKGYFKIDPSSGVIHVSKTVDRENISSYIITVSVSDRVNHTSQSTLNVTVLDINDNAPVFGNTSYSFEVVEEVHDTYLDVKANDSDIGQNKEFEYELLKNHWISNIDIDSKRGKIHVKSIDRENLNGTDQIQMLVIAKDKGIPQQRGFAWITITVKDINDHPPTFKEPTRMFDLKEGYKGTFYHAQADDPDKGVNAIMHYRIIHGDESIFNISDTGDVSLWKPLVLDGRNNDSITLEIEAYNTVPYNSTKITNGRQTLTIHIQ</sequence>
<keyword evidence="3" id="KW-0677">Repeat</keyword>
<evidence type="ECO:0000256" key="6">
    <source>
        <dbReference type="ARBA" id="ARBA00023136"/>
    </source>
</evidence>
<feature type="non-terminal residue" evidence="9">
    <location>
        <position position="324"/>
    </location>
</feature>
<keyword evidence="4 7" id="KW-0106">Calcium</keyword>
<dbReference type="PRINTS" id="PR00205">
    <property type="entry name" value="CADHERIN"/>
</dbReference>
<evidence type="ECO:0000256" key="1">
    <source>
        <dbReference type="ARBA" id="ARBA00004370"/>
    </source>
</evidence>
<dbReference type="EMBL" id="JBJQND010000005">
    <property type="protein sequence ID" value="KAL3876793.1"/>
    <property type="molecule type" value="Genomic_DNA"/>
</dbReference>
<reference evidence="9 10" key="1">
    <citation type="submission" date="2024-11" db="EMBL/GenBank/DDBJ databases">
        <title>Chromosome-level genome assembly of the freshwater bivalve Anodonta woodiana.</title>
        <authorList>
            <person name="Chen X."/>
        </authorList>
    </citation>
    <scope>NUCLEOTIDE SEQUENCE [LARGE SCALE GENOMIC DNA]</scope>
    <source>
        <strain evidence="9">MN2024</strain>
        <tissue evidence="9">Gills</tissue>
    </source>
</reference>
<keyword evidence="10" id="KW-1185">Reference proteome</keyword>
<evidence type="ECO:0000256" key="3">
    <source>
        <dbReference type="ARBA" id="ARBA00022737"/>
    </source>
</evidence>
<dbReference type="InterPro" id="IPR002126">
    <property type="entry name" value="Cadherin-like_dom"/>
</dbReference>
<name>A0ABD3WVX5_SINWO</name>
<dbReference type="PANTHER" id="PTHR24026">
    <property type="entry name" value="FAT ATYPICAL CADHERIN-RELATED"/>
    <property type="match status" value="1"/>
</dbReference>